<dbReference type="Pfam" id="PF07885">
    <property type="entry name" value="Ion_trans_2"/>
    <property type="match status" value="1"/>
</dbReference>
<name>A0A8J8P0J5_HALGN</name>
<dbReference type="PROSITE" id="PS50042">
    <property type="entry name" value="CNMP_BINDING_3"/>
    <property type="match status" value="1"/>
</dbReference>
<gene>
    <name evidence="11" type="ORF">FGO68_gene15521</name>
</gene>
<comment type="subcellular location">
    <subcellularLocation>
        <location evidence="1">Membrane</location>
        <topology evidence="1">Multi-pass membrane protein</topology>
    </subcellularLocation>
</comment>
<dbReference type="SUPFAM" id="SSF81324">
    <property type="entry name" value="Voltage-gated potassium channels"/>
    <property type="match status" value="1"/>
</dbReference>
<feature type="domain" description="Cyclic nucleotide-binding" evidence="10">
    <location>
        <begin position="595"/>
        <end position="702"/>
    </location>
</feature>
<feature type="transmembrane region" description="Helical" evidence="9">
    <location>
        <begin position="413"/>
        <end position="434"/>
    </location>
</feature>
<feature type="region of interest" description="Disordered" evidence="8">
    <location>
        <begin position="18"/>
        <end position="106"/>
    </location>
</feature>
<dbReference type="GO" id="GO:0016020">
    <property type="term" value="C:membrane"/>
    <property type="evidence" value="ECO:0007669"/>
    <property type="project" value="UniProtKB-SubCell"/>
</dbReference>
<dbReference type="PANTHER" id="PTHR47823">
    <property type="entry name" value="ION_TRANS DOMAIN-CONTAINING PROTEIN"/>
    <property type="match status" value="1"/>
</dbReference>
<evidence type="ECO:0000259" key="10">
    <source>
        <dbReference type="PROSITE" id="PS50042"/>
    </source>
</evidence>
<dbReference type="GO" id="GO:0005216">
    <property type="term" value="F:monoatomic ion channel activity"/>
    <property type="evidence" value="ECO:0007669"/>
    <property type="project" value="InterPro"/>
</dbReference>
<dbReference type="Gene3D" id="2.60.120.10">
    <property type="entry name" value="Jelly Rolls"/>
    <property type="match status" value="1"/>
</dbReference>
<evidence type="ECO:0000256" key="7">
    <source>
        <dbReference type="SAM" id="Coils"/>
    </source>
</evidence>
<feature type="compositionally biased region" description="Polar residues" evidence="8">
    <location>
        <begin position="89"/>
        <end position="99"/>
    </location>
</feature>
<sequence length="802" mass="94089">MIFQLTLQQQQQLLGTNAAGGGATNGGSLSPMEQNSSGARLVIPDPQNDRNLPAGWGDDSAYLNSQPGYQHEVSIQKSKSVSTKPPKSDQSGDIGQNALSGKRRRPRDEAYFGFSTLIEQEELAGSFSPSKSAKMNKNRHIAETLEKYQQHKEEAKAKSRAENLGHSSHHIQHPGKRRFVDKIIISKDSRFKGIFDMVIVLFAVYSTFTCTYFAAFGFINNSFSIATVFVEVVFAFDMVMQFLTEFISEEDYFPVRDLKKIGWRYLKSTFIFDLLTVVPFRYFINGSPEASQLVQLFKLLRLPRLFALIEPKQFNNLVKAYYQGQLKRVMSTDDYKSEQLTDHNKIMRQIMLGYFFRIVRMVLVIFTISYFFGTLFFICCWQIYEHYDHFDNDYNFFTKNNPNLKDKMDNKEYFDAMIAVVYFAFTTLSTVGFGDIKPITNTERMIGSFILLFGVAVFSFIMGNFIEMLMEFKIVTSENEDNANLSKWFGLLARFNKGRPLPKEMLFKIEEYFNYYWANDRNYAMHKESDRRFLSELPKQIRIDIYKDFLFKNFMYLFKNYFQMFRDEIVTVSNKRQSKYLGWTDPHWSSFMVSLMQRLEPRKYLAGDVVYQDMEEVNEILFVQVGDYAIGYTVNSLEYLALRLGQKTVIGDMSVMFTRRCEFLYRALSNLSCLAIRKHRFNEVQDKYGHITQKLKLRVFQRYKDIIRRPTLEHKKETIMQLQRINKFDSNKYLLDFELNSVIDRSEDDEKQLRKEMEKFGGEGQAQLKRIKKLEEKVEQMGVIVNNMFLKYDTQMKELTDQ</sequence>
<accession>A0A8J8P0J5</accession>
<dbReference type="InterPro" id="IPR014710">
    <property type="entry name" value="RmlC-like_jellyroll"/>
</dbReference>
<keyword evidence="4 9" id="KW-1133">Transmembrane helix</keyword>
<keyword evidence="6 9" id="KW-0472">Membrane</keyword>
<feature type="compositionally biased region" description="Polar residues" evidence="8">
    <location>
        <begin position="62"/>
        <end position="76"/>
    </location>
</feature>
<dbReference type="OrthoDB" id="417811at2759"/>
<organism evidence="11 12">
    <name type="scientific">Halteria grandinella</name>
    <dbReference type="NCBI Taxonomy" id="5974"/>
    <lineage>
        <taxon>Eukaryota</taxon>
        <taxon>Sar</taxon>
        <taxon>Alveolata</taxon>
        <taxon>Ciliophora</taxon>
        <taxon>Intramacronucleata</taxon>
        <taxon>Spirotrichea</taxon>
        <taxon>Stichotrichia</taxon>
        <taxon>Sporadotrichida</taxon>
        <taxon>Halteriidae</taxon>
        <taxon>Halteria</taxon>
    </lineage>
</organism>
<keyword evidence="5" id="KW-0406">Ion transport</keyword>
<dbReference type="SUPFAM" id="SSF51206">
    <property type="entry name" value="cAMP-binding domain-like"/>
    <property type="match status" value="1"/>
</dbReference>
<dbReference type="AlphaFoldDB" id="A0A8J8P0J5"/>
<evidence type="ECO:0000256" key="5">
    <source>
        <dbReference type="ARBA" id="ARBA00023065"/>
    </source>
</evidence>
<reference evidence="11" key="1">
    <citation type="submission" date="2019-06" db="EMBL/GenBank/DDBJ databases">
        <authorList>
            <person name="Zheng W."/>
        </authorList>
    </citation>
    <scope>NUCLEOTIDE SEQUENCE</scope>
    <source>
        <strain evidence="11">QDHG01</strain>
    </source>
</reference>
<dbReference type="Pfam" id="PF00520">
    <property type="entry name" value="Ion_trans"/>
    <property type="match status" value="1"/>
</dbReference>
<dbReference type="Gene3D" id="1.10.287.70">
    <property type="match status" value="1"/>
</dbReference>
<dbReference type="PANTHER" id="PTHR47823:SF9">
    <property type="entry name" value="CHROMOSOME UNDETERMINED SCAFFOLD_10, WHOLE GENOME SHOTGUN SEQUENCE"/>
    <property type="match status" value="1"/>
</dbReference>
<proteinExistence type="predicted"/>
<evidence type="ECO:0000256" key="1">
    <source>
        <dbReference type="ARBA" id="ARBA00004141"/>
    </source>
</evidence>
<dbReference type="InterPro" id="IPR013099">
    <property type="entry name" value="K_chnl_dom"/>
</dbReference>
<evidence type="ECO:0000256" key="3">
    <source>
        <dbReference type="ARBA" id="ARBA00022692"/>
    </source>
</evidence>
<keyword evidence="2" id="KW-0813">Transport</keyword>
<protein>
    <recommendedName>
        <fullName evidence="10">Cyclic nucleotide-binding domain-containing protein</fullName>
    </recommendedName>
</protein>
<feature type="transmembrane region" description="Helical" evidence="9">
    <location>
        <begin position="194"/>
        <end position="219"/>
    </location>
</feature>
<comment type="caution">
    <text evidence="11">The sequence shown here is derived from an EMBL/GenBank/DDBJ whole genome shotgun (WGS) entry which is preliminary data.</text>
</comment>
<evidence type="ECO:0000256" key="6">
    <source>
        <dbReference type="ARBA" id="ARBA00023136"/>
    </source>
</evidence>
<feature type="transmembrane region" description="Helical" evidence="9">
    <location>
        <begin position="358"/>
        <end position="384"/>
    </location>
</feature>
<dbReference type="Proteomes" id="UP000785679">
    <property type="component" value="Unassembled WGS sequence"/>
</dbReference>
<evidence type="ECO:0000313" key="12">
    <source>
        <dbReference type="Proteomes" id="UP000785679"/>
    </source>
</evidence>
<evidence type="ECO:0000256" key="8">
    <source>
        <dbReference type="SAM" id="MobiDB-lite"/>
    </source>
</evidence>
<keyword evidence="7" id="KW-0175">Coiled coil</keyword>
<feature type="coiled-coil region" evidence="7">
    <location>
        <begin position="134"/>
        <end position="161"/>
    </location>
</feature>
<evidence type="ECO:0000313" key="11">
    <source>
        <dbReference type="EMBL" id="TNV85186.1"/>
    </source>
</evidence>
<evidence type="ECO:0000256" key="9">
    <source>
        <dbReference type="SAM" id="Phobius"/>
    </source>
</evidence>
<dbReference type="InterPro" id="IPR000595">
    <property type="entry name" value="cNMP-bd_dom"/>
</dbReference>
<keyword evidence="12" id="KW-1185">Reference proteome</keyword>
<keyword evidence="3 9" id="KW-0812">Transmembrane</keyword>
<dbReference type="EMBL" id="RRYP01002053">
    <property type="protein sequence ID" value="TNV85186.1"/>
    <property type="molecule type" value="Genomic_DNA"/>
</dbReference>
<feature type="transmembrane region" description="Helical" evidence="9">
    <location>
        <begin position="446"/>
        <end position="466"/>
    </location>
</feature>
<dbReference type="InterPro" id="IPR018490">
    <property type="entry name" value="cNMP-bd_dom_sf"/>
</dbReference>
<evidence type="ECO:0000256" key="2">
    <source>
        <dbReference type="ARBA" id="ARBA00022448"/>
    </source>
</evidence>
<evidence type="ECO:0000256" key="4">
    <source>
        <dbReference type="ARBA" id="ARBA00022989"/>
    </source>
</evidence>
<dbReference type="InterPro" id="IPR005821">
    <property type="entry name" value="Ion_trans_dom"/>
</dbReference>